<feature type="transmembrane region" description="Helical" evidence="6">
    <location>
        <begin position="147"/>
        <end position="166"/>
    </location>
</feature>
<evidence type="ECO:0000259" key="7">
    <source>
        <dbReference type="PROSITE" id="PS50850"/>
    </source>
</evidence>
<feature type="transmembrane region" description="Helical" evidence="6">
    <location>
        <begin position="317"/>
        <end position="343"/>
    </location>
</feature>
<dbReference type="PROSITE" id="PS00216">
    <property type="entry name" value="SUGAR_TRANSPORT_1"/>
    <property type="match status" value="1"/>
</dbReference>
<dbReference type="InterPro" id="IPR011701">
    <property type="entry name" value="MFS"/>
</dbReference>
<reference evidence="8 9" key="1">
    <citation type="journal article" date="2018" name="Mol. Biol. Evol.">
        <title>Broad Genomic Sampling Reveals a Smut Pathogenic Ancestry of the Fungal Clade Ustilaginomycotina.</title>
        <authorList>
            <person name="Kijpornyongpan T."/>
            <person name="Mondo S.J."/>
            <person name="Barry K."/>
            <person name="Sandor L."/>
            <person name="Lee J."/>
            <person name="Lipzen A."/>
            <person name="Pangilinan J."/>
            <person name="LaButti K."/>
            <person name="Hainaut M."/>
            <person name="Henrissat B."/>
            <person name="Grigoriev I.V."/>
            <person name="Spatafora J.W."/>
            <person name="Aime M.C."/>
        </authorList>
    </citation>
    <scope>NUCLEOTIDE SEQUENCE [LARGE SCALE GENOMIC DNA]</scope>
    <source>
        <strain evidence="8 9">MCA 4198</strain>
    </source>
</reference>
<dbReference type="FunFam" id="1.20.1250.20:FF:000011">
    <property type="entry name" value="MFS multidrug transporter, putative"/>
    <property type="match status" value="1"/>
</dbReference>
<feature type="transmembrane region" description="Helical" evidence="6">
    <location>
        <begin position="495"/>
        <end position="521"/>
    </location>
</feature>
<dbReference type="PROSITE" id="PS50850">
    <property type="entry name" value="MFS"/>
    <property type="match status" value="1"/>
</dbReference>
<evidence type="ECO:0000256" key="6">
    <source>
        <dbReference type="SAM" id="Phobius"/>
    </source>
</evidence>
<feature type="compositionally biased region" description="Polar residues" evidence="5">
    <location>
        <begin position="1"/>
        <end position="10"/>
    </location>
</feature>
<sequence length="535" mass="58468">MKQEGTTESSLPAGHGDTVGQPSAKVGATTDEATQPPHHDGYTVSTSGSSANESVKVIGWEGDDDPENPKNFPFKRRWFITSVISLYGILSPMSSSMIAPCIPAISNDLHVTQPFQQNMMVSVFLLGYVIGPFLLGPLSEIYGRRPLLMLANFIFVVFTVGCARSTTFGELVAFRLLSGLGGSGPITIGGGILGDLWRAEERGRASALYALGPLLGPSIGPIIGGWIIQKGVSWRWIFYILIIVGASAGTAGAILLPETFAPVLIQRKIRRLRDEQSEAHGTEEKEQESHHATVLRSRYDRDETFRQLLFRSLVRPFILLFTQPIVMVITAYQAILLGTYYILIVSYVDVFRKTYNEDVGIASLNYLALALGSLMGRQGGTFIMDKLYRRLKARNNGEGTPEMRIILLSAACLSIPSGMIIFGWAVQYRVHWFVADLGAFFFTMGMVNVVFVVQTYTIDVYTLYAASALAASNSVRSMFAFGFPLFSTAMFDALGYGWGCTLLGLLALIVGGPGALVLYFFGPRLRARSTYATGE</sequence>
<protein>
    <submittedName>
        <fullName evidence="8">MFS general substrate transporter</fullName>
    </submittedName>
</protein>
<evidence type="ECO:0000313" key="9">
    <source>
        <dbReference type="Proteomes" id="UP000245768"/>
    </source>
</evidence>
<dbReference type="EMBL" id="KZ819634">
    <property type="protein sequence ID" value="PWN93280.1"/>
    <property type="molecule type" value="Genomic_DNA"/>
</dbReference>
<feature type="transmembrane region" description="Helical" evidence="6">
    <location>
        <begin position="363"/>
        <end position="384"/>
    </location>
</feature>
<dbReference type="GO" id="GO:0005886">
    <property type="term" value="C:plasma membrane"/>
    <property type="evidence" value="ECO:0007669"/>
    <property type="project" value="TreeGrafter"/>
</dbReference>
<feature type="transmembrane region" description="Helical" evidence="6">
    <location>
        <begin position="172"/>
        <end position="194"/>
    </location>
</feature>
<dbReference type="OrthoDB" id="6770063at2759"/>
<organism evidence="8 9">
    <name type="scientific">Acaromyces ingoldii</name>
    <dbReference type="NCBI Taxonomy" id="215250"/>
    <lineage>
        <taxon>Eukaryota</taxon>
        <taxon>Fungi</taxon>
        <taxon>Dikarya</taxon>
        <taxon>Basidiomycota</taxon>
        <taxon>Ustilaginomycotina</taxon>
        <taxon>Exobasidiomycetes</taxon>
        <taxon>Exobasidiales</taxon>
        <taxon>Cryptobasidiaceae</taxon>
        <taxon>Acaromyces</taxon>
    </lineage>
</organism>
<dbReference type="InParanoid" id="A0A316YUN2"/>
<gene>
    <name evidence="8" type="ORF">FA10DRAFT_273848</name>
</gene>
<feature type="domain" description="Major facilitator superfamily (MFS) profile" evidence="7">
    <location>
        <begin position="80"/>
        <end position="526"/>
    </location>
</feature>
<evidence type="ECO:0000256" key="1">
    <source>
        <dbReference type="ARBA" id="ARBA00004141"/>
    </source>
</evidence>
<keyword evidence="2 6" id="KW-0812">Transmembrane</keyword>
<dbReference type="PANTHER" id="PTHR23502:SF60">
    <property type="entry name" value="MAJOR FACILITATOR SUPERFAMILY (MFS) PROFILE DOMAIN-CONTAINING PROTEIN-RELATED"/>
    <property type="match status" value="1"/>
</dbReference>
<accession>A0A316YUN2</accession>
<feature type="transmembrane region" description="Helical" evidence="6">
    <location>
        <begin position="206"/>
        <end position="228"/>
    </location>
</feature>
<name>A0A316YUN2_9BASI</name>
<keyword evidence="9" id="KW-1185">Reference proteome</keyword>
<dbReference type="InterPro" id="IPR020846">
    <property type="entry name" value="MFS_dom"/>
</dbReference>
<feature type="transmembrane region" description="Helical" evidence="6">
    <location>
        <begin position="405"/>
        <end position="426"/>
    </location>
</feature>
<dbReference type="GeneID" id="37045103"/>
<proteinExistence type="predicted"/>
<feature type="region of interest" description="Disordered" evidence="5">
    <location>
        <begin position="1"/>
        <end position="50"/>
    </location>
</feature>
<dbReference type="InterPro" id="IPR005829">
    <property type="entry name" value="Sugar_transporter_CS"/>
</dbReference>
<feature type="transmembrane region" description="Helical" evidence="6">
    <location>
        <begin position="432"/>
        <end position="453"/>
    </location>
</feature>
<evidence type="ECO:0000256" key="2">
    <source>
        <dbReference type="ARBA" id="ARBA00022692"/>
    </source>
</evidence>
<comment type="subcellular location">
    <subcellularLocation>
        <location evidence="1">Membrane</location>
        <topology evidence="1">Multi-pass membrane protein</topology>
    </subcellularLocation>
</comment>
<evidence type="ECO:0000256" key="4">
    <source>
        <dbReference type="ARBA" id="ARBA00023136"/>
    </source>
</evidence>
<dbReference type="RefSeq" id="XP_025380478.1">
    <property type="nucleotide sequence ID" value="XM_025523187.1"/>
</dbReference>
<evidence type="ECO:0000313" key="8">
    <source>
        <dbReference type="EMBL" id="PWN93280.1"/>
    </source>
</evidence>
<dbReference type="PANTHER" id="PTHR23502">
    <property type="entry name" value="MAJOR FACILITATOR SUPERFAMILY"/>
    <property type="match status" value="1"/>
</dbReference>
<dbReference type="GO" id="GO:0042908">
    <property type="term" value="P:xenobiotic transport"/>
    <property type="evidence" value="ECO:0007669"/>
    <property type="project" value="UniProtKB-ARBA"/>
</dbReference>
<feature type="transmembrane region" description="Helical" evidence="6">
    <location>
        <begin position="460"/>
        <end position="483"/>
    </location>
</feature>
<dbReference type="CDD" id="cd17323">
    <property type="entry name" value="MFS_Tpo1_MDR_like"/>
    <property type="match status" value="1"/>
</dbReference>
<evidence type="ECO:0000256" key="5">
    <source>
        <dbReference type="SAM" id="MobiDB-lite"/>
    </source>
</evidence>
<feature type="transmembrane region" description="Helical" evidence="6">
    <location>
        <begin position="119"/>
        <end position="135"/>
    </location>
</feature>
<keyword evidence="4 6" id="KW-0472">Membrane</keyword>
<dbReference type="Pfam" id="PF07690">
    <property type="entry name" value="MFS_1"/>
    <property type="match status" value="1"/>
</dbReference>
<feature type="transmembrane region" description="Helical" evidence="6">
    <location>
        <begin position="78"/>
        <end position="99"/>
    </location>
</feature>
<dbReference type="SUPFAM" id="SSF103473">
    <property type="entry name" value="MFS general substrate transporter"/>
    <property type="match status" value="1"/>
</dbReference>
<dbReference type="GO" id="GO:0140115">
    <property type="term" value="P:export across plasma membrane"/>
    <property type="evidence" value="ECO:0007669"/>
    <property type="project" value="UniProtKB-ARBA"/>
</dbReference>
<dbReference type="STRING" id="215250.A0A316YUN2"/>
<feature type="transmembrane region" description="Helical" evidence="6">
    <location>
        <begin position="234"/>
        <end position="265"/>
    </location>
</feature>
<dbReference type="Gene3D" id="1.20.1250.20">
    <property type="entry name" value="MFS general substrate transporter like domains"/>
    <property type="match status" value="1"/>
</dbReference>
<keyword evidence="3 6" id="KW-1133">Transmembrane helix</keyword>
<dbReference type="AlphaFoldDB" id="A0A316YUN2"/>
<feature type="region of interest" description="Disordered" evidence="5">
    <location>
        <begin position="275"/>
        <end position="294"/>
    </location>
</feature>
<dbReference type="GO" id="GO:0022857">
    <property type="term" value="F:transmembrane transporter activity"/>
    <property type="evidence" value="ECO:0007669"/>
    <property type="project" value="InterPro"/>
</dbReference>
<dbReference type="InterPro" id="IPR036259">
    <property type="entry name" value="MFS_trans_sf"/>
</dbReference>
<evidence type="ECO:0000256" key="3">
    <source>
        <dbReference type="ARBA" id="ARBA00022989"/>
    </source>
</evidence>
<dbReference type="Proteomes" id="UP000245768">
    <property type="component" value="Unassembled WGS sequence"/>
</dbReference>